<dbReference type="InterPro" id="IPR006132">
    <property type="entry name" value="Asp/Orn_carbamoyltranf_P-bd"/>
</dbReference>
<evidence type="ECO:0000313" key="9">
    <source>
        <dbReference type="EMBL" id="TDQ45051.1"/>
    </source>
</evidence>
<dbReference type="GO" id="GO:0019240">
    <property type="term" value="P:citrulline biosynthetic process"/>
    <property type="evidence" value="ECO:0007669"/>
    <property type="project" value="TreeGrafter"/>
</dbReference>
<dbReference type="Pfam" id="PF02729">
    <property type="entry name" value="OTCace_N"/>
    <property type="match status" value="1"/>
</dbReference>
<evidence type="ECO:0000256" key="4">
    <source>
        <dbReference type="ARBA" id="ARBA00048772"/>
    </source>
</evidence>
<dbReference type="OrthoDB" id="9802587at2"/>
<name>A0A4R6UEA2_9GAMM</name>
<evidence type="ECO:0000259" key="7">
    <source>
        <dbReference type="Pfam" id="PF00185"/>
    </source>
</evidence>
<proteinExistence type="inferred from homology"/>
<gene>
    <name evidence="9" type="ORF">EV696_12110</name>
</gene>
<dbReference type="GO" id="GO:0016597">
    <property type="term" value="F:amino acid binding"/>
    <property type="evidence" value="ECO:0007669"/>
    <property type="project" value="InterPro"/>
</dbReference>
<protein>
    <recommendedName>
        <fullName evidence="2 5">Ornithine carbamoyltransferase</fullName>
        <ecNumber evidence="2 5">2.1.3.3</ecNumber>
    </recommendedName>
</protein>
<keyword evidence="3 6" id="KW-0808">Transferase</keyword>
<comment type="catalytic activity">
    <reaction evidence="4">
        <text>carbamoyl phosphate + L-ornithine = L-citrulline + phosphate + H(+)</text>
        <dbReference type="Rhea" id="RHEA:19513"/>
        <dbReference type="ChEBI" id="CHEBI:15378"/>
        <dbReference type="ChEBI" id="CHEBI:43474"/>
        <dbReference type="ChEBI" id="CHEBI:46911"/>
        <dbReference type="ChEBI" id="CHEBI:57743"/>
        <dbReference type="ChEBI" id="CHEBI:58228"/>
        <dbReference type="EC" id="2.1.3.3"/>
    </reaction>
</comment>
<evidence type="ECO:0000259" key="8">
    <source>
        <dbReference type="Pfam" id="PF02729"/>
    </source>
</evidence>
<evidence type="ECO:0000256" key="3">
    <source>
        <dbReference type="ARBA" id="ARBA00022679"/>
    </source>
</evidence>
<dbReference type="EMBL" id="SNYM01000021">
    <property type="protein sequence ID" value="TDQ45051.1"/>
    <property type="molecule type" value="Genomic_DNA"/>
</dbReference>
<dbReference type="GO" id="GO:0042450">
    <property type="term" value="P:L-arginine biosynthetic process via ornithine"/>
    <property type="evidence" value="ECO:0007669"/>
    <property type="project" value="UniProtKB-UniRule"/>
</dbReference>
<dbReference type="Proteomes" id="UP000295375">
    <property type="component" value="Unassembled WGS sequence"/>
</dbReference>
<comment type="similarity">
    <text evidence="1">Belongs to the aspartate/ornithine carbamoyltransferase superfamily. OTCase family.</text>
</comment>
<evidence type="ECO:0000256" key="5">
    <source>
        <dbReference type="NCBIfam" id="TIGR00658"/>
    </source>
</evidence>
<dbReference type="PRINTS" id="PR00102">
    <property type="entry name" value="OTCASE"/>
</dbReference>
<dbReference type="PANTHER" id="PTHR45753">
    <property type="entry name" value="ORNITHINE CARBAMOYLTRANSFERASE, MITOCHONDRIAL"/>
    <property type="match status" value="1"/>
</dbReference>
<sequence>MQKDYLTGLEFSPAQTEGLLDLALLAKQQPEKFQHALSGKSIVMLFEKPSLRTRMSFEVGIQRLGGQAIYLDHKDERIGVRESIADYARNFSVWVHGIIARVFAHQTLTELAKNARVPVVNALCEKLHPCQALADYLSLKETYGNLKGLKLAYVGDGNNVSHSLLLVGAMLGVNVTVLTPQKYACKAEWLDKAQTLAAQTGATVRLIHQPNQLGQQDVLYTDTWVSMGESKSASELERVLKPYQLNETMVAETGAGHVMHCQPAHRDVEITSALFDSNICLAMRQAENRLHAQNALLLNLFNAA</sequence>
<dbReference type="FunFam" id="3.40.50.1370:FF:000008">
    <property type="entry name" value="Ornithine carbamoyltransferase"/>
    <property type="match status" value="1"/>
</dbReference>
<dbReference type="InterPro" id="IPR006131">
    <property type="entry name" value="Asp_carbamoyltransf_Asp/Orn-bd"/>
</dbReference>
<dbReference type="RefSeq" id="WP_133592818.1">
    <property type="nucleotide sequence ID" value="NZ_CP037953.1"/>
</dbReference>
<comment type="caution">
    <text evidence="9">The sequence shown here is derived from an EMBL/GenBank/DDBJ whole genome shotgun (WGS) entry which is preliminary data.</text>
</comment>
<dbReference type="NCBIfam" id="NF001986">
    <property type="entry name" value="PRK00779.1"/>
    <property type="match status" value="1"/>
</dbReference>
<evidence type="ECO:0000313" key="10">
    <source>
        <dbReference type="Proteomes" id="UP000295375"/>
    </source>
</evidence>
<feature type="domain" description="Aspartate/ornithine carbamoyltransferase carbamoyl-P binding" evidence="8">
    <location>
        <begin position="3"/>
        <end position="141"/>
    </location>
</feature>
<dbReference type="NCBIfam" id="TIGR00658">
    <property type="entry name" value="orni_carb_tr"/>
    <property type="match status" value="1"/>
</dbReference>
<dbReference type="InterPro" id="IPR036901">
    <property type="entry name" value="Asp/Orn_carbamoylTrfase_sf"/>
</dbReference>
<dbReference type="InterPro" id="IPR006130">
    <property type="entry name" value="Asp/Orn_carbamoylTrfase"/>
</dbReference>
<evidence type="ECO:0000256" key="6">
    <source>
        <dbReference type="RuleBase" id="RU003634"/>
    </source>
</evidence>
<dbReference type="AlphaFoldDB" id="A0A4R6UEA2"/>
<organism evidence="9 10">
    <name type="scientific">Permianibacter aggregans</name>
    <dbReference type="NCBI Taxonomy" id="1510150"/>
    <lineage>
        <taxon>Bacteria</taxon>
        <taxon>Pseudomonadati</taxon>
        <taxon>Pseudomonadota</taxon>
        <taxon>Gammaproteobacteria</taxon>
        <taxon>Pseudomonadales</taxon>
        <taxon>Pseudomonadaceae</taxon>
        <taxon>Permianibacter</taxon>
    </lineage>
</organism>
<reference evidence="9 10" key="1">
    <citation type="submission" date="2019-03" db="EMBL/GenBank/DDBJ databases">
        <title>Genomic Encyclopedia of Type Strains, Phase IV (KMG-IV): sequencing the most valuable type-strain genomes for metagenomic binning, comparative biology and taxonomic classification.</title>
        <authorList>
            <person name="Goeker M."/>
        </authorList>
    </citation>
    <scope>NUCLEOTIDE SEQUENCE [LARGE SCALE GENOMIC DNA]</scope>
    <source>
        <strain evidence="9 10">DSM 103792</strain>
    </source>
</reference>
<evidence type="ECO:0000256" key="1">
    <source>
        <dbReference type="ARBA" id="ARBA00007805"/>
    </source>
</evidence>
<dbReference type="Gene3D" id="3.40.50.1370">
    <property type="entry name" value="Aspartate/ornithine carbamoyltransferase"/>
    <property type="match status" value="2"/>
</dbReference>
<dbReference type="SUPFAM" id="SSF53671">
    <property type="entry name" value="Aspartate/ornithine carbamoyltransferase"/>
    <property type="match status" value="1"/>
</dbReference>
<keyword evidence="10" id="KW-1185">Reference proteome</keyword>
<feature type="domain" description="Aspartate/ornithine carbamoyltransferase Asp/Orn-binding" evidence="7">
    <location>
        <begin position="147"/>
        <end position="298"/>
    </location>
</feature>
<dbReference type="Pfam" id="PF00185">
    <property type="entry name" value="OTCace"/>
    <property type="match status" value="1"/>
</dbReference>
<dbReference type="PANTHER" id="PTHR45753:SF3">
    <property type="entry name" value="ORNITHINE TRANSCARBAMYLASE, MITOCHONDRIAL"/>
    <property type="match status" value="1"/>
</dbReference>
<dbReference type="InterPro" id="IPR002292">
    <property type="entry name" value="Orn/put_carbamltrans"/>
</dbReference>
<dbReference type="EC" id="2.1.3.3" evidence="2 5"/>
<dbReference type="PRINTS" id="PR00100">
    <property type="entry name" value="AOTCASE"/>
</dbReference>
<evidence type="ECO:0000256" key="2">
    <source>
        <dbReference type="ARBA" id="ARBA00013007"/>
    </source>
</evidence>
<dbReference type="GO" id="GO:0004585">
    <property type="term" value="F:ornithine carbamoyltransferase activity"/>
    <property type="evidence" value="ECO:0007669"/>
    <property type="project" value="UniProtKB-UniRule"/>
</dbReference>
<accession>A0A4R6UEA2</accession>